<name>A0ABM8D2P3_9NOCA</name>
<keyword evidence="2" id="KW-1185">Reference proteome</keyword>
<sequence length="156" mass="16606">MFACNYLLSGVEEDATVVAAADAQNYAQKLGISHGLVVQELGWDEDVDDDLRADVEEAIGGELVDEDSDEVIDVVLLWWRDGDGDLVDALMDAIGPLADDGFVWVLTPKTGQPGHVEPSEIAESAPTAGLTQTSAISLGSWTGSRLVQPKAPSKQR</sequence>
<dbReference type="Proteomes" id="UP001317870">
    <property type="component" value="Chromosome"/>
</dbReference>
<dbReference type="InterPro" id="IPR021412">
    <property type="entry name" value="DUF3052"/>
</dbReference>
<dbReference type="EMBL" id="AP026978">
    <property type="protein sequence ID" value="BDU01599.1"/>
    <property type="molecule type" value="Genomic_DNA"/>
</dbReference>
<protein>
    <recommendedName>
        <fullName evidence="3">DUF3052 domain-containing protein</fullName>
    </recommendedName>
</protein>
<accession>A0ABM8D2P3</accession>
<reference evidence="1 2" key="1">
    <citation type="submission" date="2022-11" db="EMBL/GenBank/DDBJ databases">
        <title>Genome Sequencing of Nocardia sp. ON39_IFM12276 and assembly.</title>
        <authorList>
            <person name="Shimojima M."/>
            <person name="Toyokawa M."/>
            <person name="Uesaka K."/>
        </authorList>
    </citation>
    <scope>NUCLEOTIDE SEQUENCE [LARGE SCALE GENOMIC DNA]</scope>
    <source>
        <strain evidence="1 2">IFM 12276</strain>
    </source>
</reference>
<gene>
    <name evidence="1" type="ORF">IFM12276_46270</name>
</gene>
<organism evidence="1 2">
    <name type="scientific">Nocardia sputorum</name>
    <dbReference type="NCBI Taxonomy" id="2984338"/>
    <lineage>
        <taxon>Bacteria</taxon>
        <taxon>Bacillati</taxon>
        <taxon>Actinomycetota</taxon>
        <taxon>Actinomycetes</taxon>
        <taxon>Mycobacteriales</taxon>
        <taxon>Nocardiaceae</taxon>
        <taxon>Nocardia</taxon>
    </lineage>
</organism>
<evidence type="ECO:0000313" key="1">
    <source>
        <dbReference type="EMBL" id="BDU01599.1"/>
    </source>
</evidence>
<evidence type="ECO:0008006" key="3">
    <source>
        <dbReference type="Google" id="ProtNLM"/>
    </source>
</evidence>
<evidence type="ECO:0000313" key="2">
    <source>
        <dbReference type="Proteomes" id="UP001317870"/>
    </source>
</evidence>
<dbReference type="Pfam" id="PF11253">
    <property type="entry name" value="DUF3052"/>
    <property type="match status" value="1"/>
</dbReference>
<proteinExistence type="predicted"/>